<evidence type="ECO:0000256" key="4">
    <source>
        <dbReference type="PROSITE-ProRule" id="PRU00175"/>
    </source>
</evidence>
<dbReference type="Proteomes" id="UP000078200">
    <property type="component" value="Unassembled WGS sequence"/>
</dbReference>
<dbReference type="SMART" id="SM00184">
    <property type="entry name" value="RING"/>
    <property type="match status" value="1"/>
</dbReference>
<dbReference type="PANTHER" id="PTHR45931">
    <property type="entry name" value="SI:CH211-59O9.10"/>
    <property type="match status" value="1"/>
</dbReference>
<dbReference type="Pfam" id="PF13639">
    <property type="entry name" value="zf-RING_2"/>
    <property type="match status" value="1"/>
</dbReference>
<dbReference type="GO" id="GO:0008270">
    <property type="term" value="F:zinc ion binding"/>
    <property type="evidence" value="ECO:0007669"/>
    <property type="project" value="UniProtKB-KW"/>
</dbReference>
<organism evidence="6 7">
    <name type="scientific">Glossina austeni</name>
    <name type="common">Savannah tsetse fly</name>
    <dbReference type="NCBI Taxonomy" id="7395"/>
    <lineage>
        <taxon>Eukaryota</taxon>
        <taxon>Metazoa</taxon>
        <taxon>Ecdysozoa</taxon>
        <taxon>Arthropoda</taxon>
        <taxon>Hexapoda</taxon>
        <taxon>Insecta</taxon>
        <taxon>Pterygota</taxon>
        <taxon>Neoptera</taxon>
        <taxon>Endopterygota</taxon>
        <taxon>Diptera</taxon>
        <taxon>Brachycera</taxon>
        <taxon>Muscomorpha</taxon>
        <taxon>Hippoboscoidea</taxon>
        <taxon>Glossinidae</taxon>
        <taxon>Glossina</taxon>
    </lineage>
</organism>
<dbReference type="SUPFAM" id="SSF57850">
    <property type="entry name" value="RING/U-box"/>
    <property type="match status" value="1"/>
</dbReference>
<reference evidence="6" key="1">
    <citation type="submission" date="2020-05" db="UniProtKB">
        <authorList>
            <consortium name="EnsemblMetazoa"/>
        </authorList>
    </citation>
    <scope>IDENTIFICATION</scope>
    <source>
        <strain evidence="6">TTRI</strain>
    </source>
</reference>
<protein>
    <submittedName>
        <fullName evidence="6">RING-type domain-containing protein</fullName>
    </submittedName>
</protein>
<name>A0A1A9V9E2_GLOAU</name>
<dbReference type="Gene3D" id="3.30.40.10">
    <property type="entry name" value="Zinc/RING finger domain, C3HC4 (zinc finger)"/>
    <property type="match status" value="1"/>
</dbReference>
<dbReference type="GO" id="GO:0006511">
    <property type="term" value="P:ubiquitin-dependent protein catabolic process"/>
    <property type="evidence" value="ECO:0007669"/>
    <property type="project" value="TreeGrafter"/>
</dbReference>
<dbReference type="VEuPathDB" id="VectorBase:GAUT030082"/>
<evidence type="ECO:0000256" key="3">
    <source>
        <dbReference type="ARBA" id="ARBA00022833"/>
    </source>
</evidence>
<dbReference type="InterPro" id="IPR001841">
    <property type="entry name" value="Znf_RING"/>
</dbReference>
<keyword evidence="1" id="KW-0479">Metal-binding</keyword>
<dbReference type="GO" id="GO:0061630">
    <property type="term" value="F:ubiquitin protein ligase activity"/>
    <property type="evidence" value="ECO:0007669"/>
    <property type="project" value="TreeGrafter"/>
</dbReference>
<evidence type="ECO:0000259" key="5">
    <source>
        <dbReference type="PROSITE" id="PS50089"/>
    </source>
</evidence>
<evidence type="ECO:0000313" key="7">
    <source>
        <dbReference type="Proteomes" id="UP000078200"/>
    </source>
</evidence>
<evidence type="ECO:0000256" key="2">
    <source>
        <dbReference type="ARBA" id="ARBA00022771"/>
    </source>
</evidence>
<dbReference type="GO" id="GO:0005634">
    <property type="term" value="C:nucleus"/>
    <property type="evidence" value="ECO:0007669"/>
    <property type="project" value="TreeGrafter"/>
</dbReference>
<sequence>MNTLNSIMESAMEELENLAVHCLNIERLIETISDLNEREQWVNILNMYSHILKNNFGVIASIAIKMLPTYKYSSELDDGNEKSCAVCLNDFQLNEVIRKLPCAHDFHVDCVDKWLKLRRTCPMCRACVFND</sequence>
<dbReference type="InterPro" id="IPR051834">
    <property type="entry name" value="RING_finger_E3_ligase"/>
</dbReference>
<keyword evidence="7" id="KW-1185">Reference proteome</keyword>
<dbReference type="PANTHER" id="PTHR45931:SF3">
    <property type="entry name" value="RING ZINC FINGER-CONTAINING PROTEIN"/>
    <property type="match status" value="1"/>
</dbReference>
<dbReference type="CDD" id="cd16454">
    <property type="entry name" value="RING-H2_PA-TM-RING"/>
    <property type="match status" value="1"/>
</dbReference>
<dbReference type="EnsemblMetazoa" id="GAUT030082-RA">
    <property type="protein sequence ID" value="GAUT030082-PA"/>
    <property type="gene ID" value="GAUT030082"/>
</dbReference>
<accession>A0A1A9V9E2</accession>
<evidence type="ECO:0000313" key="6">
    <source>
        <dbReference type="EnsemblMetazoa" id="GAUT030082-PA"/>
    </source>
</evidence>
<keyword evidence="3" id="KW-0862">Zinc</keyword>
<dbReference type="PROSITE" id="PS50089">
    <property type="entry name" value="ZF_RING_2"/>
    <property type="match status" value="1"/>
</dbReference>
<evidence type="ECO:0000256" key="1">
    <source>
        <dbReference type="ARBA" id="ARBA00022723"/>
    </source>
</evidence>
<feature type="domain" description="RING-type" evidence="5">
    <location>
        <begin position="84"/>
        <end position="125"/>
    </location>
</feature>
<dbReference type="AlphaFoldDB" id="A0A1A9V9E2"/>
<dbReference type="STRING" id="7395.A0A1A9V9E2"/>
<dbReference type="InterPro" id="IPR013083">
    <property type="entry name" value="Znf_RING/FYVE/PHD"/>
</dbReference>
<keyword evidence="2 4" id="KW-0863">Zinc-finger</keyword>
<proteinExistence type="predicted"/>